<evidence type="ECO:0000259" key="5">
    <source>
        <dbReference type="PROSITE" id="PS50102"/>
    </source>
</evidence>
<dbReference type="CDD" id="cd00590">
    <property type="entry name" value="RRM_SF"/>
    <property type="match status" value="1"/>
</dbReference>
<keyword evidence="2 3" id="KW-0694">RNA-binding</keyword>
<organism evidence="6 7">
    <name type="scientific">Cryphonectria parasitica (strain ATCC 38755 / EP155)</name>
    <dbReference type="NCBI Taxonomy" id="660469"/>
    <lineage>
        <taxon>Eukaryota</taxon>
        <taxon>Fungi</taxon>
        <taxon>Dikarya</taxon>
        <taxon>Ascomycota</taxon>
        <taxon>Pezizomycotina</taxon>
        <taxon>Sordariomycetes</taxon>
        <taxon>Sordariomycetidae</taxon>
        <taxon>Diaporthales</taxon>
        <taxon>Cryphonectriaceae</taxon>
        <taxon>Cryphonectria-Endothia species complex</taxon>
        <taxon>Cryphonectria</taxon>
    </lineage>
</organism>
<proteinExistence type="predicted"/>
<dbReference type="InterPro" id="IPR000504">
    <property type="entry name" value="RRM_dom"/>
</dbReference>
<dbReference type="PANTHER" id="PTHR23236:SF119">
    <property type="entry name" value="NUCLEAR RNA-BINDING PROTEIN SART-3"/>
    <property type="match status" value="1"/>
</dbReference>
<reference evidence="6" key="1">
    <citation type="journal article" date="2020" name="Phytopathology">
        <title>Genome sequence of the chestnut blight fungus Cryphonectria parasitica EP155: A fundamental resource for an archetypical invasive plant pathogen.</title>
        <authorList>
            <person name="Crouch J.A."/>
            <person name="Dawe A."/>
            <person name="Aerts A."/>
            <person name="Barry K."/>
            <person name="Churchill A.C.L."/>
            <person name="Grimwood J."/>
            <person name="Hillman B."/>
            <person name="Milgroom M.G."/>
            <person name="Pangilinan J."/>
            <person name="Smith M."/>
            <person name="Salamov A."/>
            <person name="Schmutz J."/>
            <person name="Yadav J."/>
            <person name="Grigoriev I.V."/>
            <person name="Nuss D."/>
        </authorList>
    </citation>
    <scope>NUCLEOTIDE SEQUENCE</scope>
    <source>
        <strain evidence="6">EP155</strain>
    </source>
</reference>
<evidence type="ECO:0000256" key="2">
    <source>
        <dbReference type="ARBA" id="ARBA00022884"/>
    </source>
</evidence>
<name>A0A9P4XT81_CRYP1</name>
<feature type="compositionally biased region" description="Basic and acidic residues" evidence="4">
    <location>
        <begin position="109"/>
        <end position="154"/>
    </location>
</feature>
<dbReference type="RefSeq" id="XP_040771239.1">
    <property type="nucleotide sequence ID" value="XM_040920986.1"/>
</dbReference>
<dbReference type="InterPro" id="IPR035979">
    <property type="entry name" value="RBD_domain_sf"/>
</dbReference>
<dbReference type="PANTHER" id="PTHR23236">
    <property type="entry name" value="EUKARYOTIC TRANSLATION INITIATION FACTOR 4B/4H"/>
    <property type="match status" value="1"/>
</dbReference>
<feature type="domain" description="RRM" evidence="5">
    <location>
        <begin position="3"/>
        <end position="88"/>
    </location>
</feature>
<evidence type="ECO:0000256" key="4">
    <source>
        <dbReference type="SAM" id="MobiDB-lite"/>
    </source>
</evidence>
<protein>
    <submittedName>
        <fullName evidence="6">RNA-binding domain-containing protein</fullName>
    </submittedName>
</protein>
<gene>
    <name evidence="6" type="ORF">M406DRAFT_334938</name>
</gene>
<feature type="compositionally biased region" description="Basic and acidic residues" evidence="4">
    <location>
        <begin position="86"/>
        <end position="101"/>
    </location>
</feature>
<dbReference type="InterPro" id="IPR012677">
    <property type="entry name" value="Nucleotide-bd_a/b_plait_sf"/>
</dbReference>
<feature type="compositionally biased region" description="Low complexity" evidence="4">
    <location>
        <begin position="174"/>
        <end position="183"/>
    </location>
</feature>
<evidence type="ECO:0000256" key="1">
    <source>
        <dbReference type="ARBA" id="ARBA00022737"/>
    </source>
</evidence>
<dbReference type="SMART" id="SM00360">
    <property type="entry name" value="RRM"/>
    <property type="match status" value="1"/>
</dbReference>
<comment type="caution">
    <text evidence="6">The sequence shown here is derived from an EMBL/GenBank/DDBJ whole genome shotgun (WGS) entry which is preliminary data.</text>
</comment>
<dbReference type="GO" id="GO:0003723">
    <property type="term" value="F:RNA binding"/>
    <property type="evidence" value="ECO:0007669"/>
    <property type="project" value="UniProtKB-UniRule"/>
</dbReference>
<dbReference type="Gene3D" id="3.30.70.330">
    <property type="match status" value="1"/>
</dbReference>
<sequence length="183" mass="20374">MSTEVYVGNLSFESLQQDLEEKFQTVGNVEEVRMINKEDGRFKGFAYVKFSDNQEGEQTSQSVAQAAIEQLNDSVFNGRRMFVQALRERRERPSYENRERGGGGFGRGSQRDGYSRGDRSGGFGRGDRSGGFDRGNRGGSYDRKGGYDRSDGYRSNRGGSRGGYGRDGGRRNNDGGNYDDASF</sequence>
<dbReference type="OrthoDB" id="6730379at2759"/>
<dbReference type="EMBL" id="MU032353">
    <property type="protein sequence ID" value="KAF3760260.1"/>
    <property type="molecule type" value="Genomic_DNA"/>
</dbReference>
<dbReference type="Pfam" id="PF00076">
    <property type="entry name" value="RRM_1"/>
    <property type="match status" value="1"/>
</dbReference>
<evidence type="ECO:0000313" key="7">
    <source>
        <dbReference type="Proteomes" id="UP000803844"/>
    </source>
</evidence>
<feature type="region of interest" description="Disordered" evidence="4">
    <location>
        <begin position="86"/>
        <end position="183"/>
    </location>
</feature>
<dbReference type="PROSITE" id="PS50102">
    <property type="entry name" value="RRM"/>
    <property type="match status" value="1"/>
</dbReference>
<dbReference type="AlphaFoldDB" id="A0A9P4XT81"/>
<evidence type="ECO:0000256" key="3">
    <source>
        <dbReference type="PROSITE-ProRule" id="PRU00176"/>
    </source>
</evidence>
<dbReference type="SUPFAM" id="SSF54928">
    <property type="entry name" value="RNA-binding domain, RBD"/>
    <property type="match status" value="1"/>
</dbReference>
<keyword evidence="7" id="KW-1185">Reference proteome</keyword>
<keyword evidence="1" id="KW-0677">Repeat</keyword>
<dbReference type="GeneID" id="63838115"/>
<accession>A0A9P4XT81</accession>
<evidence type="ECO:0000313" key="6">
    <source>
        <dbReference type="EMBL" id="KAF3760260.1"/>
    </source>
</evidence>
<dbReference type="Proteomes" id="UP000803844">
    <property type="component" value="Unassembled WGS sequence"/>
</dbReference>